<dbReference type="AlphaFoldDB" id="A0A0C5VMK5"/>
<evidence type="ECO:0000313" key="2">
    <source>
        <dbReference type="Proteomes" id="UP000032266"/>
    </source>
</evidence>
<gene>
    <name evidence="1" type="ORF">YC6258_02535</name>
</gene>
<name>A0A0C5VMK5_9GAMM</name>
<proteinExistence type="predicted"/>
<protein>
    <submittedName>
        <fullName evidence="1">Uncharacterized protein</fullName>
    </submittedName>
</protein>
<dbReference type="HOGENOM" id="CLU_3168657_0_0_6"/>
<dbReference type="Proteomes" id="UP000032266">
    <property type="component" value="Chromosome"/>
</dbReference>
<reference evidence="1 2" key="1">
    <citation type="submission" date="2014-01" db="EMBL/GenBank/DDBJ databases">
        <title>Full genme sequencing of cellulolytic bacterium Gynuella sunshinyii YC6258T gen. nov., sp. nov.</title>
        <authorList>
            <person name="Khan H."/>
            <person name="Chung E.J."/>
            <person name="Chung Y.R."/>
        </authorList>
    </citation>
    <scope>NUCLEOTIDE SEQUENCE [LARGE SCALE GENOMIC DNA]</scope>
    <source>
        <strain evidence="1 2">YC6258</strain>
    </source>
</reference>
<dbReference type="STRING" id="1445510.YC6258_02535"/>
<dbReference type="KEGG" id="gsn:YC6258_02535"/>
<evidence type="ECO:0000313" key="1">
    <source>
        <dbReference type="EMBL" id="AJQ94573.1"/>
    </source>
</evidence>
<accession>A0A0C5VMK5</accession>
<keyword evidence="2" id="KW-1185">Reference proteome</keyword>
<dbReference type="EMBL" id="CP007142">
    <property type="protein sequence ID" value="AJQ94573.1"/>
    <property type="molecule type" value="Genomic_DNA"/>
</dbReference>
<organism evidence="1 2">
    <name type="scientific">Gynuella sunshinyii YC6258</name>
    <dbReference type="NCBI Taxonomy" id="1445510"/>
    <lineage>
        <taxon>Bacteria</taxon>
        <taxon>Pseudomonadati</taxon>
        <taxon>Pseudomonadota</taxon>
        <taxon>Gammaproteobacteria</taxon>
        <taxon>Oceanospirillales</taxon>
        <taxon>Saccharospirillaceae</taxon>
        <taxon>Gynuella</taxon>
    </lineage>
</organism>
<sequence length="47" mass="4993">MFFELSGGLPPKALLSNNGVVVLHILIGNLGFFQSMAGFDGNCCHLL</sequence>